<dbReference type="Proteomes" id="UP000288758">
    <property type="component" value="Chromosome"/>
</dbReference>
<name>A0A410S0A3_CORCK</name>
<dbReference type="EMBL" id="CP034669">
    <property type="protein sequence ID" value="QAT87461.1"/>
    <property type="molecule type" value="Genomic_DNA"/>
</dbReference>
<reference evidence="1 2" key="1">
    <citation type="submission" date="2018-12" db="EMBL/GenBank/DDBJ databases">
        <title>Complete Genome Sequence of the Corallopyronin A producing Myxobacterium Corallococcus coralloides B035.</title>
        <authorList>
            <person name="Bouhired S.M."/>
            <person name="Rupp O."/>
            <person name="Blom J."/>
            <person name="Schaeberle T.F."/>
            <person name="Kehraus S."/>
            <person name="Schiefer A."/>
            <person name="Pfarr K."/>
            <person name="Goesmann A."/>
            <person name="Hoerauf A."/>
            <person name="Koenig G.M."/>
        </authorList>
    </citation>
    <scope>NUCLEOTIDE SEQUENCE [LARGE SCALE GENOMIC DNA]</scope>
    <source>
        <strain evidence="1 2">B035</strain>
    </source>
</reference>
<sequence>MSVDLDRLMRQYRECARHVWNTYFQPLEDGWHEFINVEHELFHGLVLVQAGMENTRPDGSGLVEAIRVRPCFPPVGHLEVFHAKTPSPEVREVPWQQGRLRPGEMDLRFQGFFDWASLDDPQDYRFVRARVFSTHQPELEGCDVLLEYQSAKFEHVSK</sequence>
<accession>A0A410S0A3</accession>
<proteinExistence type="predicted"/>
<dbReference type="RefSeq" id="WP_128798808.1">
    <property type="nucleotide sequence ID" value="NZ_CP034669.1"/>
</dbReference>
<evidence type="ECO:0000313" key="1">
    <source>
        <dbReference type="EMBL" id="QAT87461.1"/>
    </source>
</evidence>
<organism evidence="1 2">
    <name type="scientific">Corallococcus coralloides</name>
    <name type="common">Myxococcus coralloides</name>
    <dbReference type="NCBI Taxonomy" id="184914"/>
    <lineage>
        <taxon>Bacteria</taxon>
        <taxon>Pseudomonadati</taxon>
        <taxon>Myxococcota</taxon>
        <taxon>Myxococcia</taxon>
        <taxon>Myxococcales</taxon>
        <taxon>Cystobacterineae</taxon>
        <taxon>Myxococcaceae</taxon>
        <taxon>Corallococcus</taxon>
    </lineage>
</organism>
<dbReference type="AlphaFoldDB" id="A0A410S0A3"/>
<evidence type="ECO:0000313" key="2">
    <source>
        <dbReference type="Proteomes" id="UP000288758"/>
    </source>
</evidence>
<protein>
    <submittedName>
        <fullName evidence="1">Uncharacterized protein</fullName>
    </submittedName>
</protein>
<gene>
    <name evidence="1" type="ORF">EJ065_5931</name>
</gene>